<dbReference type="HAMAP" id="MF_01445">
    <property type="entry name" value="TsaD"/>
    <property type="match status" value="1"/>
</dbReference>
<feature type="binding site" evidence="8">
    <location>
        <position position="202"/>
    </location>
    <ligand>
        <name>substrate</name>
    </ligand>
</feature>
<evidence type="ECO:0000256" key="1">
    <source>
        <dbReference type="ARBA" id="ARBA00022490"/>
    </source>
</evidence>
<evidence type="ECO:0000256" key="7">
    <source>
        <dbReference type="ARBA" id="ARBA00048117"/>
    </source>
</evidence>
<keyword evidence="4 8" id="KW-0479">Metal-binding</keyword>
<gene>
    <name evidence="8" type="primary">tsaD</name>
    <name evidence="10" type="ORF">UT41_C0001G0344</name>
</gene>
<feature type="binding site" evidence="8">
    <location>
        <position position="129"/>
    </location>
    <ligand>
        <name>Fe cation</name>
        <dbReference type="ChEBI" id="CHEBI:24875"/>
    </ligand>
</feature>
<feature type="binding site" evidence="8">
    <location>
        <begin position="152"/>
        <end position="156"/>
    </location>
    <ligand>
        <name>substrate</name>
    </ligand>
</feature>
<evidence type="ECO:0000256" key="4">
    <source>
        <dbReference type="ARBA" id="ARBA00022723"/>
    </source>
</evidence>
<comment type="similarity">
    <text evidence="8">Belongs to the KAE1 / TsaD family.</text>
</comment>
<keyword evidence="2 8" id="KW-0808">Transferase</keyword>
<feature type="binding site" evidence="8">
    <location>
        <position position="198"/>
    </location>
    <ligand>
        <name>substrate</name>
    </ligand>
</feature>
<reference evidence="10 11" key="1">
    <citation type="journal article" date="2015" name="Nature">
        <title>rRNA introns, odd ribosomes, and small enigmatic genomes across a large radiation of phyla.</title>
        <authorList>
            <person name="Brown C.T."/>
            <person name="Hug L.A."/>
            <person name="Thomas B.C."/>
            <person name="Sharon I."/>
            <person name="Castelle C.J."/>
            <person name="Singh A."/>
            <person name="Wilkins M.J."/>
            <person name="Williams K.H."/>
            <person name="Banfield J.F."/>
        </authorList>
    </citation>
    <scope>NUCLEOTIDE SEQUENCE [LARGE SCALE GENOMIC DNA]</scope>
</reference>
<dbReference type="AlphaFoldDB" id="A0A0G0QQZ9"/>
<keyword evidence="3 8" id="KW-0819">tRNA processing</keyword>
<dbReference type="NCBIfam" id="TIGR03723">
    <property type="entry name" value="T6A_TsaD_YgjD"/>
    <property type="match status" value="1"/>
</dbReference>
<feature type="binding site" evidence="8">
    <location>
        <position position="292"/>
    </location>
    <ligand>
        <name>substrate</name>
    </ligand>
</feature>
<comment type="function">
    <text evidence="8">Required for the formation of a threonylcarbamoyl group on adenosine at position 37 (t(6)A37) in tRNAs that read codons beginning with adenine. Is involved in the transfer of the threonylcarbamoyl moiety of threonylcarbamoyl-AMP (TC-AMP) to the N6 group of A37, together with TsaE and TsaB. TsaD likely plays a direct catalytic role in this reaction.</text>
</comment>
<comment type="cofactor">
    <cofactor evidence="8">
        <name>Fe(2+)</name>
        <dbReference type="ChEBI" id="CHEBI:29033"/>
    </cofactor>
    <text evidence="8">Binds 1 Fe(2+) ion per subunit.</text>
</comment>
<dbReference type="EC" id="2.3.1.234" evidence="8"/>
<name>A0A0G0QQZ9_9BACT</name>
<keyword evidence="6 8" id="KW-0012">Acyltransferase</keyword>
<dbReference type="InterPro" id="IPR022450">
    <property type="entry name" value="TsaD"/>
</dbReference>
<feature type="binding site" evidence="8">
    <location>
        <position position="324"/>
    </location>
    <ligand>
        <name>Fe cation</name>
        <dbReference type="ChEBI" id="CHEBI:24875"/>
    </ligand>
</feature>
<dbReference type="GO" id="GO:0005737">
    <property type="term" value="C:cytoplasm"/>
    <property type="evidence" value="ECO:0007669"/>
    <property type="project" value="UniProtKB-SubCell"/>
</dbReference>
<dbReference type="InterPro" id="IPR017861">
    <property type="entry name" value="KAE1/TsaD"/>
</dbReference>
<dbReference type="GO" id="GO:0061711">
    <property type="term" value="F:tRNA N(6)-L-threonylcarbamoyladenine synthase activity"/>
    <property type="evidence" value="ECO:0007669"/>
    <property type="project" value="UniProtKB-EC"/>
</dbReference>
<evidence type="ECO:0000313" key="11">
    <source>
        <dbReference type="Proteomes" id="UP000034665"/>
    </source>
</evidence>
<comment type="caution">
    <text evidence="10">The sequence shown here is derived from an EMBL/GenBank/DDBJ whole genome shotgun (WGS) entry which is preliminary data.</text>
</comment>
<dbReference type="PANTHER" id="PTHR11735">
    <property type="entry name" value="TRNA N6-ADENOSINE THREONYLCARBAMOYLTRANSFERASE"/>
    <property type="match status" value="1"/>
</dbReference>
<organism evidence="10 11">
    <name type="scientific">Candidatus Wolfebacteria bacterium GW2011_GWC2_39_22</name>
    <dbReference type="NCBI Taxonomy" id="1619013"/>
    <lineage>
        <taxon>Bacteria</taxon>
        <taxon>Candidatus Wolfeibacteriota</taxon>
    </lineage>
</organism>
<proteinExistence type="inferred from homology"/>
<dbReference type="PATRIC" id="fig|1619013.3.peg.356"/>
<dbReference type="PRINTS" id="PR00789">
    <property type="entry name" value="OSIALOPTASE"/>
</dbReference>
<evidence type="ECO:0000256" key="2">
    <source>
        <dbReference type="ARBA" id="ARBA00022679"/>
    </source>
</evidence>
<dbReference type="STRING" id="1619013.UT41_C0001G0344"/>
<protein>
    <recommendedName>
        <fullName evidence="8">tRNA N6-adenosine threonylcarbamoyltransferase</fullName>
        <ecNumber evidence="8">2.3.1.234</ecNumber>
    </recommendedName>
    <alternativeName>
        <fullName evidence="8">N6-L-threonylcarbamoyladenine synthase</fullName>
        <shortName evidence="8">t(6)A synthase</shortName>
    </alternativeName>
    <alternativeName>
        <fullName evidence="8">t(6)A37 threonylcarbamoyladenosine biosynthesis protein TsaD</fullName>
    </alternativeName>
    <alternativeName>
        <fullName evidence="8">tRNA threonylcarbamoyladenosine biosynthesis protein TsaD</fullName>
    </alternativeName>
</protein>
<keyword evidence="1 8" id="KW-0963">Cytoplasm</keyword>
<dbReference type="InterPro" id="IPR043129">
    <property type="entry name" value="ATPase_NBD"/>
</dbReference>
<comment type="subcellular location">
    <subcellularLocation>
        <location evidence="8">Cytoplasm</location>
    </subcellularLocation>
</comment>
<dbReference type="GO" id="GO:0005506">
    <property type="term" value="F:iron ion binding"/>
    <property type="evidence" value="ECO:0007669"/>
    <property type="project" value="UniProtKB-UniRule"/>
</dbReference>
<dbReference type="Pfam" id="PF00814">
    <property type="entry name" value="TsaD"/>
    <property type="match status" value="1"/>
</dbReference>
<sequence length="353" mass="38779">MILANKEKVNILSIETSCDETALSFVTASGGLKKPTFVVHGDVVASQIKLHQPFGGVVPALAKRAHIEHLPLLFKEIVDGGMRPEELDFITVTVGPGLEPALWTGIEFAKQLAEQYNKPLIGTNHLEGHLYSILVSKEKPDPKKIFPAIALIVSGGHTLLLQMDDLTHFKKIGETVDDAVGEAFDKVARMIDLPYPGGPEIERLAKEGNPMAINFPRPMVGHKNYNFSFSGLKTSVLYYLRDSAKAKKDIVKADIAASFQRAVSDVLIKKTLRAVEEFDAKSIMISGGVSANRTLRAEFAASIEKRFPIKKDRPELLVSEFSTDNALMIAASGYMDYLRGKEYKIEADGNLNL</sequence>
<evidence type="ECO:0000256" key="5">
    <source>
        <dbReference type="ARBA" id="ARBA00023004"/>
    </source>
</evidence>
<dbReference type="InterPro" id="IPR000905">
    <property type="entry name" value="Gcp-like_dom"/>
</dbReference>
<feature type="domain" description="Gcp-like" evidence="9">
    <location>
        <begin position="41"/>
        <end position="330"/>
    </location>
</feature>
<evidence type="ECO:0000256" key="8">
    <source>
        <dbReference type="HAMAP-Rule" id="MF_01445"/>
    </source>
</evidence>
<evidence type="ECO:0000256" key="3">
    <source>
        <dbReference type="ARBA" id="ARBA00022694"/>
    </source>
</evidence>
<accession>A0A0G0QQZ9</accession>
<dbReference type="NCBIfam" id="TIGR00329">
    <property type="entry name" value="gcp_kae1"/>
    <property type="match status" value="1"/>
</dbReference>
<dbReference type="EMBL" id="LBWR01000001">
    <property type="protein sequence ID" value="KKR12800.1"/>
    <property type="molecule type" value="Genomic_DNA"/>
</dbReference>
<feature type="binding site" evidence="8">
    <location>
        <position position="185"/>
    </location>
    <ligand>
        <name>substrate</name>
    </ligand>
</feature>
<dbReference type="Gene3D" id="3.30.420.40">
    <property type="match status" value="2"/>
</dbReference>
<dbReference type="SUPFAM" id="SSF53067">
    <property type="entry name" value="Actin-like ATPase domain"/>
    <property type="match status" value="2"/>
</dbReference>
<feature type="binding site" evidence="8">
    <location>
        <position position="125"/>
    </location>
    <ligand>
        <name>Fe cation</name>
        <dbReference type="ChEBI" id="CHEBI:24875"/>
    </ligand>
</feature>
<dbReference type="CDD" id="cd24133">
    <property type="entry name" value="ASKHA_NBD_TsaD_bac"/>
    <property type="match status" value="1"/>
</dbReference>
<dbReference type="Proteomes" id="UP000034665">
    <property type="component" value="Unassembled WGS sequence"/>
</dbReference>
<dbReference type="GO" id="GO:0002949">
    <property type="term" value="P:tRNA threonylcarbamoyladenosine modification"/>
    <property type="evidence" value="ECO:0007669"/>
    <property type="project" value="UniProtKB-UniRule"/>
</dbReference>
<evidence type="ECO:0000256" key="6">
    <source>
        <dbReference type="ARBA" id="ARBA00023315"/>
    </source>
</evidence>
<dbReference type="PANTHER" id="PTHR11735:SF6">
    <property type="entry name" value="TRNA N6-ADENOSINE THREONYLCARBAMOYLTRANSFERASE, MITOCHONDRIAL"/>
    <property type="match status" value="1"/>
</dbReference>
<evidence type="ECO:0000259" key="9">
    <source>
        <dbReference type="Pfam" id="PF00814"/>
    </source>
</evidence>
<dbReference type="FunFam" id="3.30.420.40:FF:000040">
    <property type="entry name" value="tRNA N6-adenosine threonylcarbamoyltransferase"/>
    <property type="match status" value="1"/>
</dbReference>
<comment type="catalytic activity">
    <reaction evidence="7 8">
        <text>L-threonylcarbamoyladenylate + adenosine(37) in tRNA = N(6)-L-threonylcarbamoyladenosine(37) in tRNA + AMP + H(+)</text>
        <dbReference type="Rhea" id="RHEA:37059"/>
        <dbReference type="Rhea" id="RHEA-COMP:10162"/>
        <dbReference type="Rhea" id="RHEA-COMP:10163"/>
        <dbReference type="ChEBI" id="CHEBI:15378"/>
        <dbReference type="ChEBI" id="CHEBI:73682"/>
        <dbReference type="ChEBI" id="CHEBI:74411"/>
        <dbReference type="ChEBI" id="CHEBI:74418"/>
        <dbReference type="ChEBI" id="CHEBI:456215"/>
        <dbReference type="EC" id="2.3.1.234"/>
    </reaction>
</comment>
<evidence type="ECO:0000313" key="10">
    <source>
        <dbReference type="EMBL" id="KKR12800.1"/>
    </source>
</evidence>
<keyword evidence="5 8" id="KW-0408">Iron</keyword>